<protein>
    <submittedName>
        <fullName evidence="3">CLN3 protein</fullName>
    </submittedName>
</protein>
<evidence type="ECO:0000313" key="3">
    <source>
        <dbReference type="WBParaSite" id="Hba_13927"/>
    </source>
</evidence>
<dbReference type="GO" id="GO:0008028">
    <property type="term" value="F:monocarboxylic acid transmembrane transporter activity"/>
    <property type="evidence" value="ECO:0007669"/>
    <property type="project" value="TreeGrafter"/>
</dbReference>
<feature type="transmembrane region" description="Helical" evidence="1">
    <location>
        <begin position="136"/>
        <end position="152"/>
    </location>
</feature>
<accession>A0A1I7X958</accession>
<dbReference type="AlphaFoldDB" id="A0A1I7X958"/>
<dbReference type="SUPFAM" id="SSF103473">
    <property type="entry name" value="MFS general substrate transporter"/>
    <property type="match status" value="1"/>
</dbReference>
<evidence type="ECO:0000313" key="2">
    <source>
        <dbReference type="Proteomes" id="UP000095283"/>
    </source>
</evidence>
<feature type="transmembrane region" description="Helical" evidence="1">
    <location>
        <begin position="66"/>
        <end position="92"/>
    </location>
</feature>
<dbReference type="InterPro" id="IPR050327">
    <property type="entry name" value="Proton-linked_MCT"/>
</dbReference>
<dbReference type="PANTHER" id="PTHR11360">
    <property type="entry name" value="MONOCARBOXYLATE TRANSPORTER"/>
    <property type="match status" value="1"/>
</dbReference>
<dbReference type="PANTHER" id="PTHR11360:SF284">
    <property type="entry name" value="EG:103B4.3 PROTEIN-RELATED"/>
    <property type="match status" value="1"/>
</dbReference>
<feature type="transmembrane region" description="Helical" evidence="1">
    <location>
        <begin position="112"/>
        <end position="130"/>
    </location>
</feature>
<keyword evidence="2" id="KW-1185">Reference proteome</keyword>
<dbReference type="WBParaSite" id="Hba_13927">
    <property type="protein sequence ID" value="Hba_13927"/>
    <property type="gene ID" value="Hba_13927"/>
</dbReference>
<keyword evidence="1" id="KW-0812">Transmembrane</keyword>
<keyword evidence="1" id="KW-1133">Transmembrane helix</keyword>
<organism evidence="2 3">
    <name type="scientific">Heterorhabditis bacteriophora</name>
    <name type="common">Entomopathogenic nematode worm</name>
    <dbReference type="NCBI Taxonomy" id="37862"/>
    <lineage>
        <taxon>Eukaryota</taxon>
        <taxon>Metazoa</taxon>
        <taxon>Ecdysozoa</taxon>
        <taxon>Nematoda</taxon>
        <taxon>Chromadorea</taxon>
        <taxon>Rhabditida</taxon>
        <taxon>Rhabditina</taxon>
        <taxon>Rhabditomorpha</taxon>
        <taxon>Strongyloidea</taxon>
        <taxon>Heterorhabditidae</taxon>
        <taxon>Heterorhabditis</taxon>
    </lineage>
</organism>
<proteinExistence type="predicted"/>
<evidence type="ECO:0000256" key="1">
    <source>
        <dbReference type="SAM" id="Phobius"/>
    </source>
</evidence>
<reference evidence="3" key="1">
    <citation type="submission" date="2016-11" db="UniProtKB">
        <authorList>
            <consortium name="WormBaseParasite"/>
        </authorList>
    </citation>
    <scope>IDENTIFICATION</scope>
</reference>
<sequence length="219" mass="25750">MKREFRRHSSVRNRLRTEDDITTWLTSNQHFLLKNNNLIVFFKGSDISDDSDSTLTEEPRYLNGGYGWIVVAFSFLLHFIADGLSFSFGVLFPKIQEEDYFNWRHNLHNRSVNFVFLLIYSNIYFVLRWYNWSRYVIFEALFIAYSTIVINFEEKILAILTFWLSLVYNAAIVMVTYNFELRRGLATALAVSGTGVGTIIFPFFMNYVYLIATRISITL</sequence>
<feature type="transmembrane region" description="Helical" evidence="1">
    <location>
        <begin position="159"/>
        <end position="179"/>
    </location>
</feature>
<name>A0A1I7X958_HETBA</name>
<feature type="transmembrane region" description="Helical" evidence="1">
    <location>
        <begin position="185"/>
        <end position="210"/>
    </location>
</feature>
<dbReference type="Proteomes" id="UP000095283">
    <property type="component" value="Unplaced"/>
</dbReference>
<dbReference type="InterPro" id="IPR036259">
    <property type="entry name" value="MFS_trans_sf"/>
</dbReference>
<keyword evidence="1" id="KW-0472">Membrane</keyword>